<organism evidence="5 6">
    <name type="scientific">Actinomyces naeslundii</name>
    <dbReference type="NCBI Taxonomy" id="1655"/>
    <lineage>
        <taxon>Bacteria</taxon>
        <taxon>Bacillati</taxon>
        <taxon>Actinomycetota</taxon>
        <taxon>Actinomycetes</taxon>
        <taxon>Actinomycetales</taxon>
        <taxon>Actinomycetaceae</taxon>
        <taxon>Actinomyces</taxon>
    </lineage>
</organism>
<evidence type="ECO:0000313" key="5">
    <source>
        <dbReference type="EMBL" id="WAL42457.1"/>
    </source>
</evidence>
<dbReference type="Pfam" id="PF13613">
    <property type="entry name" value="HTH_Tnp_4"/>
    <property type="match status" value="1"/>
</dbReference>
<dbReference type="AlphaFoldDB" id="A0AA47FFZ6"/>
<keyword evidence="2" id="KW-0479">Metal-binding</keyword>
<comment type="cofactor">
    <cofactor evidence="1">
        <name>a divalent metal cation</name>
        <dbReference type="ChEBI" id="CHEBI:60240"/>
    </cofactor>
</comment>
<gene>
    <name evidence="5" type="ORF">OFA60_10405</name>
</gene>
<dbReference type="InterPro" id="IPR027806">
    <property type="entry name" value="HARBI1_dom"/>
</dbReference>
<name>A0AA47FFZ6_ACTNA</name>
<dbReference type="EMBL" id="CP113787">
    <property type="protein sequence ID" value="WAL42457.1"/>
    <property type="molecule type" value="Genomic_DNA"/>
</dbReference>
<dbReference type="InterPro" id="IPR027805">
    <property type="entry name" value="Transposase_HTH_dom"/>
</dbReference>
<dbReference type="GO" id="GO:0046872">
    <property type="term" value="F:metal ion binding"/>
    <property type="evidence" value="ECO:0007669"/>
    <property type="project" value="UniProtKB-KW"/>
</dbReference>
<evidence type="ECO:0000259" key="4">
    <source>
        <dbReference type="Pfam" id="PF13613"/>
    </source>
</evidence>
<dbReference type="Pfam" id="PF13359">
    <property type="entry name" value="DDE_Tnp_4"/>
    <property type="match status" value="1"/>
</dbReference>
<reference evidence="5" key="1">
    <citation type="submission" date="2022-11" db="EMBL/GenBank/DDBJ databases">
        <title>Dental biofilm bacteria. Genome sequencing and assembly.</title>
        <authorList>
            <person name="Robertsson C."/>
        </authorList>
    </citation>
    <scope>NUCLEOTIDE SEQUENCE</scope>
    <source>
        <strain evidence="5">CW</strain>
    </source>
</reference>
<dbReference type="Proteomes" id="UP001163127">
    <property type="component" value="Chromosome"/>
</dbReference>
<sequence>MMDRSTRITRSEVVDLCETIFAENPDLPAFGARVLGLYLCVRLTLTYLRHNLPQGLLAEVYGVSQATASRVITAYTPLIARALEVSVPTVEDLDPTVQLIVDGTLLQCWSWAEHPELYSGKHRTTGLNVQVACTLTGHLAWVSDPHDGRVHDTEALRCSGLLDVPPADLPEGASPPRHIGDKGYIGLGMITPKKKPANLPLHPDDKAYNITVNQVRYKIERVLANIKTWRVLHTGYKRPLETFKTTITAVLGIIFTYTL</sequence>
<accession>A0AA47FFZ6</accession>
<evidence type="ECO:0000256" key="2">
    <source>
        <dbReference type="ARBA" id="ARBA00022723"/>
    </source>
</evidence>
<proteinExistence type="predicted"/>
<evidence type="ECO:0000259" key="3">
    <source>
        <dbReference type="Pfam" id="PF13359"/>
    </source>
</evidence>
<evidence type="ECO:0000313" key="6">
    <source>
        <dbReference type="Proteomes" id="UP001163127"/>
    </source>
</evidence>
<protein>
    <submittedName>
        <fullName evidence="5">Transposase</fullName>
    </submittedName>
</protein>
<evidence type="ECO:0000256" key="1">
    <source>
        <dbReference type="ARBA" id="ARBA00001968"/>
    </source>
</evidence>
<feature type="domain" description="DDE Tnp4" evidence="3">
    <location>
        <begin position="101"/>
        <end position="250"/>
    </location>
</feature>
<dbReference type="RefSeq" id="WP_256700483.1">
    <property type="nucleotide sequence ID" value="NZ_CP113787.1"/>
</dbReference>
<feature type="domain" description="Transposase Helix-turn-helix" evidence="4">
    <location>
        <begin position="43"/>
        <end position="83"/>
    </location>
</feature>